<evidence type="ECO:0000313" key="10">
    <source>
        <dbReference type="Proteomes" id="UP001497457"/>
    </source>
</evidence>
<dbReference type="Gene3D" id="3.90.1200.10">
    <property type="match status" value="1"/>
</dbReference>
<evidence type="ECO:0000256" key="5">
    <source>
        <dbReference type="ARBA" id="ARBA00022741"/>
    </source>
</evidence>
<feature type="domain" description="Aminoglycoside phosphotransferase" evidence="8">
    <location>
        <begin position="41"/>
        <end position="281"/>
    </location>
</feature>
<evidence type="ECO:0000256" key="6">
    <source>
        <dbReference type="ARBA" id="ARBA00022777"/>
    </source>
</evidence>
<dbReference type="SUPFAM" id="SSF56112">
    <property type="entry name" value="Protein kinase-like (PK-like)"/>
    <property type="match status" value="1"/>
</dbReference>
<dbReference type="AlphaFoldDB" id="A0ABC9CRQ5"/>
<dbReference type="InterPro" id="IPR011009">
    <property type="entry name" value="Kinase-like_dom_sf"/>
</dbReference>
<protein>
    <recommendedName>
        <fullName evidence="3">S-methyl-5-thioribose kinase</fullName>
        <ecNumber evidence="3">2.7.1.100</ecNumber>
    </recommendedName>
</protein>
<evidence type="ECO:0000256" key="4">
    <source>
        <dbReference type="ARBA" id="ARBA00022679"/>
    </source>
</evidence>
<evidence type="ECO:0000256" key="1">
    <source>
        <dbReference type="ARBA" id="ARBA00010165"/>
    </source>
</evidence>
<gene>
    <name evidence="9" type="ORF">URODEC1_LOCUS77740</name>
</gene>
<evidence type="ECO:0000256" key="2">
    <source>
        <dbReference type="ARBA" id="ARBA00011738"/>
    </source>
</evidence>
<comment type="subunit">
    <text evidence="2">Homodimer.</text>
</comment>
<dbReference type="GO" id="GO:0046522">
    <property type="term" value="F:S-methyl-5-thioribose kinase activity"/>
    <property type="evidence" value="ECO:0007669"/>
    <property type="project" value="UniProtKB-EC"/>
</dbReference>
<dbReference type="Pfam" id="PF01636">
    <property type="entry name" value="APH"/>
    <property type="match status" value="1"/>
</dbReference>
<keyword evidence="5" id="KW-0547">Nucleotide-binding</keyword>
<dbReference type="PANTHER" id="PTHR34273">
    <property type="entry name" value="METHYLTHIORIBOSE KINASE"/>
    <property type="match status" value="1"/>
</dbReference>
<dbReference type="InterPro" id="IPR002575">
    <property type="entry name" value="Aminoglycoside_PTrfase"/>
</dbReference>
<keyword evidence="10" id="KW-1185">Reference proteome</keyword>
<dbReference type="PANTHER" id="PTHR34273:SF2">
    <property type="entry name" value="METHYLTHIORIBOSE KINASE"/>
    <property type="match status" value="1"/>
</dbReference>
<dbReference type="InterPro" id="IPR009212">
    <property type="entry name" value="Methylthioribose_kinase"/>
</dbReference>
<dbReference type="PIRSF" id="PIRSF031134">
    <property type="entry name" value="MTRK"/>
    <property type="match status" value="1"/>
</dbReference>
<keyword evidence="7" id="KW-0067">ATP-binding</keyword>
<keyword evidence="4" id="KW-0808">Transferase</keyword>
<dbReference type="GO" id="GO:0005524">
    <property type="term" value="F:ATP binding"/>
    <property type="evidence" value="ECO:0007669"/>
    <property type="project" value="UniProtKB-KW"/>
</dbReference>
<evidence type="ECO:0000313" key="9">
    <source>
        <dbReference type="EMBL" id="CAL5024829.1"/>
    </source>
</evidence>
<comment type="similarity">
    <text evidence="1">Belongs to the methylthioribose kinase family.</text>
</comment>
<evidence type="ECO:0000259" key="8">
    <source>
        <dbReference type="Pfam" id="PF01636"/>
    </source>
</evidence>
<name>A0ABC9CRQ5_9POAL</name>
<dbReference type="NCBIfam" id="TIGR01767">
    <property type="entry name" value="MTRK"/>
    <property type="match status" value="1"/>
</dbReference>
<proteinExistence type="inferred from homology"/>
<evidence type="ECO:0000256" key="7">
    <source>
        <dbReference type="ARBA" id="ARBA00022840"/>
    </source>
</evidence>
<organism evidence="9 10">
    <name type="scientific">Urochloa decumbens</name>
    <dbReference type="NCBI Taxonomy" id="240449"/>
    <lineage>
        <taxon>Eukaryota</taxon>
        <taxon>Viridiplantae</taxon>
        <taxon>Streptophyta</taxon>
        <taxon>Embryophyta</taxon>
        <taxon>Tracheophyta</taxon>
        <taxon>Spermatophyta</taxon>
        <taxon>Magnoliopsida</taxon>
        <taxon>Liliopsida</taxon>
        <taxon>Poales</taxon>
        <taxon>Poaceae</taxon>
        <taxon>PACMAD clade</taxon>
        <taxon>Panicoideae</taxon>
        <taxon>Panicodae</taxon>
        <taxon>Paniceae</taxon>
        <taxon>Melinidinae</taxon>
        <taxon>Urochloa</taxon>
    </lineage>
</organism>
<accession>A0ABC9CRQ5</accession>
<reference evidence="9" key="1">
    <citation type="submission" date="2024-10" db="EMBL/GenBank/DDBJ databases">
        <authorList>
            <person name="Ryan C."/>
        </authorList>
    </citation>
    <scope>NUCLEOTIDE SEQUENCE [LARGE SCALE GENOMIC DNA]</scope>
</reference>
<dbReference type="EMBL" id="OZ075140">
    <property type="protein sequence ID" value="CAL5024829.1"/>
    <property type="molecule type" value="Genomic_DNA"/>
</dbReference>
<dbReference type="Gene3D" id="3.30.200.20">
    <property type="entry name" value="Phosphorylase Kinase, domain 1"/>
    <property type="match status" value="1"/>
</dbReference>
<dbReference type="EC" id="2.7.1.100" evidence="3"/>
<evidence type="ECO:0000256" key="3">
    <source>
        <dbReference type="ARBA" id="ARBA00012128"/>
    </source>
</evidence>
<keyword evidence="6" id="KW-0418">Kinase</keyword>
<sequence>MAAEAEQGFRPLDEASLIAYIKATPALASRLGGGSSLDSIEIKEVGDGNLNFVYIVKSSSGTIVVKQALPYVRCVGDSWPMTRERAYFEASTLREHGRLCPEHTPEVYHFDRAMSLMGMRYIEPPHIILRKGLIAGVEYPLLADHMSDYMAKTLFFTSLLYNNTTDHKKRVAQYCANVEMCRLTEQVVFSDPYRVSKFNRWTSPYLDNDAEAVRQDDELKLEVAELKSMFIERAQALIHGDLHTGSIMVTPDSTQVIDPEFGFYGPMGFDIGAFLGNLILSYYAQNGHADQANDRKAYKKWILKTIEESWSLFQKKFVELWNKHKEGNGEAYLPDIYNNTNLLSLAQKKYMTNLFHDSLGFGSAKMIRRIVGIAHVEDLESIKDASKRAECERAALNCAKTILKGRRQFETIEQVIEHIQSFDRD</sequence>
<dbReference type="Proteomes" id="UP001497457">
    <property type="component" value="Chromosome 30rd"/>
</dbReference>